<keyword evidence="1" id="KW-0812">Transmembrane</keyword>
<accession>A0AAD1JXF7</accession>
<organism evidence="2 3">
    <name type="scientific">Lactococcus lactis subsp. cremoris</name>
    <name type="common">Streptococcus cremoris</name>
    <dbReference type="NCBI Taxonomy" id="1359"/>
    <lineage>
        <taxon>Bacteria</taxon>
        <taxon>Bacillati</taxon>
        <taxon>Bacillota</taxon>
        <taxon>Bacilli</taxon>
        <taxon>Lactobacillales</taxon>
        <taxon>Streptococcaceae</taxon>
        <taxon>Lactococcus</taxon>
    </lineage>
</organism>
<dbReference type="AlphaFoldDB" id="A0AAD1JXF7"/>
<feature type="transmembrane region" description="Helical" evidence="1">
    <location>
        <begin position="81"/>
        <end position="99"/>
    </location>
</feature>
<dbReference type="GO" id="GO:0005886">
    <property type="term" value="C:plasma membrane"/>
    <property type="evidence" value="ECO:0007669"/>
    <property type="project" value="TreeGrafter"/>
</dbReference>
<keyword evidence="1" id="KW-0472">Membrane</keyword>
<gene>
    <name evidence="2" type="ORF">LLC_07460</name>
</gene>
<evidence type="ECO:0000313" key="3">
    <source>
        <dbReference type="Proteomes" id="UP000595253"/>
    </source>
</evidence>
<sequence>MLNKSVRYLLLQTKAIIMIQVYIEYWKQYFNWSGRTTRKSFWWVFIMNLAIALTLILLYIVTTGATVVLSFDFEGFNVATYIFGSLLILWSLATLIPTSNLGIRRVRDTGLSPWIWLLSPVSSILGGFNNFPAEIVSDILFLAFLGLDLMPSKKGRISSRSQSQGSLIIAIGLIALVGFSVVNLPAKAEHIVQGLPQTNLVIKTNSDAKISLSGLTSESKQEVISAYKENGWKLSESGENLIKQIYSANQQFVIDNQTYQTDVNGKVIAKVTSNIVTNITASDSASAPTIRSNIDGKNSDSVKIRTPFAKTKTVIVNQTIDVNEVVNQMDMVNGNSMPEDVSPQNQDTSTIKLTPLSFNLLSNGVVRKYRVGEKVGCNDFNAFGTDNIHHNKADPRFWIDFMGSDCQNVVTNIPLYLATCKKDSTKNPFCKPNSGACSTIQKMPRTYHHMSIFGGVAK</sequence>
<protein>
    <recommendedName>
        <fullName evidence="4">DUF805 domain-containing protein</fullName>
    </recommendedName>
</protein>
<evidence type="ECO:0000313" key="2">
    <source>
        <dbReference type="EMBL" id="BCO05506.1"/>
    </source>
</evidence>
<feature type="transmembrane region" description="Helical" evidence="1">
    <location>
        <begin position="41"/>
        <end position="61"/>
    </location>
</feature>
<dbReference type="Pfam" id="PF05656">
    <property type="entry name" value="DUF805"/>
    <property type="match status" value="1"/>
</dbReference>
<evidence type="ECO:0000256" key="1">
    <source>
        <dbReference type="SAM" id="Phobius"/>
    </source>
</evidence>
<evidence type="ECO:0008006" key="4">
    <source>
        <dbReference type="Google" id="ProtNLM"/>
    </source>
</evidence>
<keyword evidence="1" id="KW-1133">Transmembrane helix</keyword>
<name>A0AAD1JXF7_LACLC</name>
<dbReference type="PANTHER" id="PTHR34980:SF2">
    <property type="entry name" value="INNER MEMBRANE PROTEIN YHAH-RELATED"/>
    <property type="match status" value="1"/>
</dbReference>
<dbReference type="InterPro" id="IPR008523">
    <property type="entry name" value="DUF805"/>
</dbReference>
<feature type="transmembrane region" description="Helical" evidence="1">
    <location>
        <begin position="164"/>
        <end position="186"/>
    </location>
</feature>
<reference evidence="2 3" key="1">
    <citation type="submission" date="2020-12" db="EMBL/GenBank/DDBJ databases">
        <title>Complete genome sequence of lactococcus lactis subsp. cremoris strain EPSC and strain G3-2.</title>
        <authorList>
            <person name="Kita K."/>
            <person name="Ishikawa S."/>
        </authorList>
    </citation>
    <scope>NUCLEOTIDE SEQUENCE [LARGE SCALE GENOMIC DNA]</scope>
    <source>
        <strain evidence="2 3">EPSC</strain>
    </source>
</reference>
<dbReference type="PANTHER" id="PTHR34980">
    <property type="entry name" value="INNER MEMBRANE PROTEIN-RELATED-RELATED"/>
    <property type="match status" value="1"/>
</dbReference>
<dbReference type="EMBL" id="AP024222">
    <property type="protein sequence ID" value="BCO05506.1"/>
    <property type="molecule type" value="Genomic_DNA"/>
</dbReference>
<dbReference type="Proteomes" id="UP000595253">
    <property type="component" value="Chromosome"/>
</dbReference>
<proteinExistence type="predicted"/>